<keyword evidence="2" id="KW-1185">Reference proteome</keyword>
<accession>A0AAE1A6C5</accession>
<gene>
    <name evidence="1" type="ORF">RRG08_021419</name>
</gene>
<dbReference type="EMBL" id="JAWDGP010002600">
    <property type="protein sequence ID" value="KAK3781773.1"/>
    <property type="molecule type" value="Genomic_DNA"/>
</dbReference>
<name>A0AAE1A6C5_9GAST</name>
<proteinExistence type="predicted"/>
<protein>
    <submittedName>
        <fullName evidence="1">Uncharacterized protein</fullName>
    </submittedName>
</protein>
<reference evidence="1" key="1">
    <citation type="journal article" date="2023" name="G3 (Bethesda)">
        <title>A reference genome for the long-term kleptoplast-retaining sea slug Elysia crispata morphotype clarki.</title>
        <authorList>
            <person name="Eastman K.E."/>
            <person name="Pendleton A.L."/>
            <person name="Shaikh M.A."/>
            <person name="Suttiyut T."/>
            <person name="Ogas R."/>
            <person name="Tomko P."/>
            <person name="Gavelis G."/>
            <person name="Widhalm J.R."/>
            <person name="Wisecaver J.H."/>
        </authorList>
    </citation>
    <scope>NUCLEOTIDE SEQUENCE</scope>
    <source>
        <strain evidence="1">ECLA1</strain>
    </source>
</reference>
<evidence type="ECO:0000313" key="2">
    <source>
        <dbReference type="Proteomes" id="UP001283361"/>
    </source>
</evidence>
<dbReference type="Proteomes" id="UP001283361">
    <property type="component" value="Unassembled WGS sequence"/>
</dbReference>
<comment type="caution">
    <text evidence="1">The sequence shown here is derived from an EMBL/GenBank/DDBJ whole genome shotgun (WGS) entry which is preliminary data.</text>
</comment>
<evidence type="ECO:0000313" key="1">
    <source>
        <dbReference type="EMBL" id="KAK3781773.1"/>
    </source>
</evidence>
<organism evidence="1 2">
    <name type="scientific">Elysia crispata</name>
    <name type="common">lettuce slug</name>
    <dbReference type="NCBI Taxonomy" id="231223"/>
    <lineage>
        <taxon>Eukaryota</taxon>
        <taxon>Metazoa</taxon>
        <taxon>Spiralia</taxon>
        <taxon>Lophotrochozoa</taxon>
        <taxon>Mollusca</taxon>
        <taxon>Gastropoda</taxon>
        <taxon>Heterobranchia</taxon>
        <taxon>Euthyneura</taxon>
        <taxon>Panpulmonata</taxon>
        <taxon>Sacoglossa</taxon>
        <taxon>Placobranchoidea</taxon>
        <taxon>Plakobranchidae</taxon>
        <taxon>Elysia</taxon>
    </lineage>
</organism>
<dbReference type="AlphaFoldDB" id="A0AAE1A6C5"/>
<sequence length="74" mass="8292">MKWTQTLSETVVFRCTLHQEIRSGESQRLRHGVQQKLDIEEGLDVLKPLELSQTYKEGSCTGPGLTICLKGMTG</sequence>